<evidence type="ECO:0000313" key="5">
    <source>
        <dbReference type="Proteomes" id="UP000247485"/>
    </source>
</evidence>
<dbReference type="InterPro" id="IPR011010">
    <property type="entry name" value="DNA_brk_join_enz"/>
</dbReference>
<evidence type="ECO:0000313" key="4">
    <source>
        <dbReference type="EMBL" id="PXW32058.1"/>
    </source>
</evidence>
<dbReference type="EMBL" id="QJJG01000049">
    <property type="protein sequence ID" value="PXW32058.1"/>
    <property type="molecule type" value="Genomic_DNA"/>
</dbReference>
<dbReference type="Pfam" id="PF00589">
    <property type="entry name" value="Phage_integrase"/>
    <property type="match status" value="1"/>
</dbReference>
<dbReference type="RefSeq" id="WP_110277568.1">
    <property type="nucleotide sequence ID" value="NZ_QJJG01000049.1"/>
</dbReference>
<evidence type="ECO:0000256" key="1">
    <source>
        <dbReference type="ARBA" id="ARBA00022908"/>
    </source>
</evidence>
<evidence type="ECO:0000259" key="3">
    <source>
        <dbReference type="PROSITE" id="PS51898"/>
    </source>
</evidence>
<keyword evidence="1" id="KW-0229">DNA integration</keyword>
<dbReference type="PROSITE" id="PS51898">
    <property type="entry name" value="TYR_RECOMBINASE"/>
    <property type="match status" value="1"/>
</dbReference>
<evidence type="ECO:0000256" key="2">
    <source>
        <dbReference type="ARBA" id="ARBA00023172"/>
    </source>
</evidence>
<dbReference type="Gene3D" id="1.10.443.10">
    <property type="entry name" value="Intergrase catalytic core"/>
    <property type="match status" value="1"/>
</dbReference>
<comment type="caution">
    <text evidence="4">The sequence shown here is derived from an EMBL/GenBank/DDBJ whole genome shotgun (WGS) entry which is preliminary data.</text>
</comment>
<dbReference type="InterPro" id="IPR050090">
    <property type="entry name" value="Tyrosine_recombinase_XerCD"/>
</dbReference>
<dbReference type="GO" id="GO:0015074">
    <property type="term" value="P:DNA integration"/>
    <property type="evidence" value="ECO:0007669"/>
    <property type="project" value="UniProtKB-KW"/>
</dbReference>
<dbReference type="AlphaFoldDB" id="A0A318F149"/>
<sequence>MARLVYSADTYSQCNISIDSKNELIISPQGKNLGTLPTLYDRDGHFVSVANSWFFDLKAVNTLQSLSSYSRALLTYWSFLENNNLEWNDFPPIKRLKPTYLFRHHLLTNIEQGNIAYSTANTYMSHVVQFYIWTLREGVLVVDNEKTAPFVIEFINISRTDKLAHMKPSFTVRTTDLRIRVPKNAFSHSVTSMNPLSQEALELMARKLNDESEEFRLQCLLAVQCGLRISEVCSLSIEALNFATPLTDNHARYRISIGPLNGVKTKFGKERHIEISGQLLNEVKKYAVSERRLKRLKKLIHKISLINSGKIKLIKSKEDEFKHCAKFEPIFISEQGNPVDSKVSGARWTGFRNKIRKKEPGFTHKFHDLRCTYGTYRLNDLLEAGLPSGEALDYLMGWMGHNHEQTTWKYLRFLKHKDVLKNKFALLDTIIHEATMETI</sequence>
<dbReference type="GO" id="GO:0003677">
    <property type="term" value="F:DNA binding"/>
    <property type="evidence" value="ECO:0007669"/>
    <property type="project" value="InterPro"/>
</dbReference>
<keyword evidence="2" id="KW-0233">DNA recombination</keyword>
<dbReference type="PANTHER" id="PTHR30349">
    <property type="entry name" value="PHAGE INTEGRASE-RELATED"/>
    <property type="match status" value="1"/>
</dbReference>
<dbReference type="PANTHER" id="PTHR30349:SF64">
    <property type="entry name" value="PROPHAGE INTEGRASE INTD-RELATED"/>
    <property type="match status" value="1"/>
</dbReference>
<feature type="domain" description="Tyr recombinase" evidence="3">
    <location>
        <begin position="191"/>
        <end position="425"/>
    </location>
</feature>
<dbReference type="GO" id="GO:0006310">
    <property type="term" value="P:DNA recombination"/>
    <property type="evidence" value="ECO:0007669"/>
    <property type="project" value="UniProtKB-KW"/>
</dbReference>
<reference evidence="4 5" key="1">
    <citation type="submission" date="2018-05" db="EMBL/GenBank/DDBJ databases">
        <title>Freshwater and sediment microbial communities from various areas in North America, analyzing microbe dynamics in response to fracking.</title>
        <authorList>
            <person name="Lamendella R."/>
        </authorList>
    </citation>
    <scope>NUCLEOTIDE SEQUENCE [LARGE SCALE GENOMIC DNA]</scope>
    <source>
        <strain evidence="4 5">67</strain>
    </source>
</reference>
<protein>
    <submittedName>
        <fullName evidence="4">Site-specific recombinase XerD</fullName>
    </submittedName>
</protein>
<gene>
    <name evidence="4" type="ORF">DET57_1495</name>
</gene>
<dbReference type="SUPFAM" id="SSF56349">
    <property type="entry name" value="DNA breaking-rejoining enzymes"/>
    <property type="match status" value="1"/>
</dbReference>
<organism evidence="4 5">
    <name type="scientific">Klebsiella oxytoca</name>
    <dbReference type="NCBI Taxonomy" id="571"/>
    <lineage>
        <taxon>Bacteria</taxon>
        <taxon>Pseudomonadati</taxon>
        <taxon>Pseudomonadota</taxon>
        <taxon>Gammaproteobacteria</taxon>
        <taxon>Enterobacterales</taxon>
        <taxon>Enterobacteriaceae</taxon>
        <taxon>Klebsiella/Raoultella group</taxon>
        <taxon>Klebsiella</taxon>
    </lineage>
</organism>
<name>A0A318F149_KLEOX</name>
<dbReference type="Proteomes" id="UP000247485">
    <property type="component" value="Unassembled WGS sequence"/>
</dbReference>
<dbReference type="InterPro" id="IPR002104">
    <property type="entry name" value="Integrase_catalytic"/>
</dbReference>
<dbReference type="CDD" id="cd00397">
    <property type="entry name" value="DNA_BRE_C"/>
    <property type="match status" value="1"/>
</dbReference>
<proteinExistence type="predicted"/>
<accession>A0A318F149</accession>
<dbReference type="InterPro" id="IPR013762">
    <property type="entry name" value="Integrase-like_cat_sf"/>
</dbReference>